<reference evidence="1" key="1">
    <citation type="submission" date="2022-04" db="EMBL/GenBank/DDBJ databases">
        <title>Genome of the entomopathogenic fungus Entomophthora muscae.</title>
        <authorList>
            <person name="Elya C."/>
            <person name="Lovett B.R."/>
            <person name="Lee E."/>
            <person name="Macias A.M."/>
            <person name="Hajek A.E."/>
            <person name="De Bivort B.L."/>
            <person name="Kasson M.T."/>
            <person name="De Fine Licht H.H."/>
            <person name="Stajich J.E."/>
        </authorList>
    </citation>
    <scope>NUCLEOTIDE SEQUENCE</scope>
    <source>
        <strain evidence="1">Berkeley</strain>
    </source>
</reference>
<comment type="caution">
    <text evidence="1">The sequence shown here is derived from an EMBL/GenBank/DDBJ whole genome shotgun (WGS) entry which is preliminary data.</text>
</comment>
<accession>A0ACC2UK37</accession>
<evidence type="ECO:0000313" key="2">
    <source>
        <dbReference type="Proteomes" id="UP001165960"/>
    </source>
</evidence>
<proteinExistence type="predicted"/>
<protein>
    <submittedName>
        <fullName evidence="1">Anaphase promoting complex subunit 7</fullName>
    </submittedName>
</protein>
<dbReference type="EMBL" id="QTSX02000411">
    <property type="protein sequence ID" value="KAJ9087001.1"/>
    <property type="molecule type" value="Genomic_DNA"/>
</dbReference>
<dbReference type="Proteomes" id="UP001165960">
    <property type="component" value="Unassembled WGS sequence"/>
</dbReference>
<gene>
    <name evidence="1" type="primary">ANAPC7_2</name>
    <name evidence="1" type="ORF">DSO57_1037591</name>
</gene>
<organism evidence="1 2">
    <name type="scientific">Entomophthora muscae</name>
    <dbReference type="NCBI Taxonomy" id="34485"/>
    <lineage>
        <taxon>Eukaryota</taxon>
        <taxon>Fungi</taxon>
        <taxon>Fungi incertae sedis</taxon>
        <taxon>Zoopagomycota</taxon>
        <taxon>Entomophthoromycotina</taxon>
        <taxon>Entomophthoromycetes</taxon>
        <taxon>Entomophthorales</taxon>
        <taxon>Entomophthoraceae</taxon>
        <taxon>Entomophthora</taxon>
    </lineage>
</organism>
<sequence length="550" mass="62140">MNIQQIYQTSKELFNRELYSSVIDLIELSLPLDSLDRLNAYHHQCMLLKGEACFRLNQLEKAKACYSEALGLLSSKSLNDTPTGSLLKGFESVRVHNRNYFHSKIARCMLGLKDYEGAQEELKKIHTQHLDSTTKLIWLKVGKVMDNPIAYRCGKELLKESPCALEIIDEMLEMDDTSLEDLLHPSQPDWLKTYIRFKYHSVRLHQEAAQAEMVTLDNILAPNAKINGEEADMFYRQGEFSRALVHFKQAYKEDPYSDRLFGKYVNALAALGKLNSLESVVMKRAGGAFPRSSQTLHGLSRIWELNGNIEGAEILCQKACDLNCLDLDVLITRGQLFYKQGSFRLALGDFQVALSMQKNILVYEGFVHAACKLKDYGVARVVAGNCIKNMPVNYRSHMLMGKVYFFESKAIKEHAGKAVECFKQAAKLAPTCSTPILWMALIERNLCDLEAAKKLIQGFLSHNSCAVATAQLGFLLLLAKEFDTAINYFEKAIRIQRNLRIAREGKRMALAQKAGQYTDAPSTAEAIFNLKLAGIMDPLFEPWFDAPWST</sequence>
<name>A0ACC2UK37_9FUNG</name>
<evidence type="ECO:0000313" key="1">
    <source>
        <dbReference type="EMBL" id="KAJ9087001.1"/>
    </source>
</evidence>
<keyword evidence="2" id="KW-1185">Reference proteome</keyword>